<feature type="compositionally biased region" description="Acidic residues" evidence="1">
    <location>
        <begin position="273"/>
        <end position="282"/>
    </location>
</feature>
<organism evidence="2 3">
    <name type="scientific">Schizopora paradoxa</name>
    <dbReference type="NCBI Taxonomy" id="27342"/>
    <lineage>
        <taxon>Eukaryota</taxon>
        <taxon>Fungi</taxon>
        <taxon>Dikarya</taxon>
        <taxon>Basidiomycota</taxon>
        <taxon>Agaricomycotina</taxon>
        <taxon>Agaricomycetes</taxon>
        <taxon>Hymenochaetales</taxon>
        <taxon>Schizoporaceae</taxon>
        <taxon>Schizopora</taxon>
    </lineage>
</organism>
<evidence type="ECO:0000313" key="2">
    <source>
        <dbReference type="EMBL" id="KLO04748.1"/>
    </source>
</evidence>
<feature type="region of interest" description="Disordered" evidence="1">
    <location>
        <begin position="257"/>
        <end position="313"/>
    </location>
</feature>
<evidence type="ECO:0000313" key="3">
    <source>
        <dbReference type="Proteomes" id="UP000053477"/>
    </source>
</evidence>
<gene>
    <name evidence="2" type="ORF">SCHPADRAFT_947467</name>
</gene>
<protein>
    <submittedName>
        <fullName evidence="2">Uncharacterized protein</fullName>
    </submittedName>
</protein>
<evidence type="ECO:0000256" key="1">
    <source>
        <dbReference type="SAM" id="MobiDB-lite"/>
    </source>
</evidence>
<dbReference type="InParanoid" id="A0A0H2R5J4"/>
<sequence>MQNATFAPLPAITADHYVVHNGVQQHVPITTLSRFSIDARFMALLSYHMEPIDPEEPRVHGKPRRYRLKPEFRHAFESQASLIQGYIIHIASGGACQPPQLPDPENFPDDAAAAMEMIIPNFLPLSFFTKPTLFQRLVGTKQTIDQKVTQARNKLKALSAWLAEAQRRSLLPKYALTRLKYDWNYPPAVTRLPPWTPPSSPRLWPSNVFEHPPLLPAAPALNHAGPFNAQGAIIVAVAEPIQLQGAPVELPLVQAHDNLPLPTDDDTHHSDMDIETADEEGDAQGNESASDDDDHVVYPPQKGIRTGGAPGLH</sequence>
<dbReference type="Proteomes" id="UP000053477">
    <property type="component" value="Unassembled WGS sequence"/>
</dbReference>
<dbReference type="EMBL" id="KQ086443">
    <property type="protein sequence ID" value="KLO04748.1"/>
    <property type="molecule type" value="Genomic_DNA"/>
</dbReference>
<keyword evidence="3" id="KW-1185">Reference proteome</keyword>
<name>A0A0H2R5J4_9AGAM</name>
<dbReference type="AlphaFoldDB" id="A0A0H2R5J4"/>
<accession>A0A0H2R5J4</accession>
<proteinExistence type="predicted"/>
<reference evidence="2 3" key="1">
    <citation type="submission" date="2015-04" db="EMBL/GenBank/DDBJ databases">
        <title>Complete genome sequence of Schizopora paradoxa KUC8140, a cosmopolitan wood degrader in East Asia.</title>
        <authorList>
            <consortium name="DOE Joint Genome Institute"/>
            <person name="Min B."/>
            <person name="Park H."/>
            <person name="Jang Y."/>
            <person name="Kim J.-J."/>
            <person name="Kim K.H."/>
            <person name="Pangilinan J."/>
            <person name="Lipzen A."/>
            <person name="Riley R."/>
            <person name="Grigoriev I.V."/>
            <person name="Spatafora J.W."/>
            <person name="Choi I.-G."/>
        </authorList>
    </citation>
    <scope>NUCLEOTIDE SEQUENCE [LARGE SCALE GENOMIC DNA]</scope>
    <source>
        <strain evidence="2 3">KUC8140</strain>
    </source>
</reference>